<dbReference type="AlphaFoldDB" id="A0A845A162"/>
<protein>
    <recommendedName>
        <fullName evidence="4">YbjN domain-containing protein</fullName>
    </recommendedName>
</protein>
<organism evidence="2 3">
    <name type="scientific">Aurantiacibacter arachoides</name>
    <dbReference type="NCBI Taxonomy" id="1850444"/>
    <lineage>
        <taxon>Bacteria</taxon>
        <taxon>Pseudomonadati</taxon>
        <taxon>Pseudomonadota</taxon>
        <taxon>Alphaproteobacteria</taxon>
        <taxon>Sphingomonadales</taxon>
        <taxon>Erythrobacteraceae</taxon>
        <taxon>Aurantiacibacter</taxon>
    </lineage>
</organism>
<accession>A0A845A162</accession>
<feature type="signal peptide" evidence="1">
    <location>
        <begin position="1"/>
        <end position="23"/>
    </location>
</feature>
<evidence type="ECO:0000313" key="3">
    <source>
        <dbReference type="Proteomes" id="UP000460626"/>
    </source>
</evidence>
<reference evidence="2 3" key="1">
    <citation type="submission" date="2019-12" db="EMBL/GenBank/DDBJ databases">
        <title>Genomic-based taxomic classification of the family Erythrobacteraceae.</title>
        <authorList>
            <person name="Xu L."/>
        </authorList>
    </citation>
    <scope>NUCLEOTIDE SEQUENCE [LARGE SCALE GENOMIC DNA]</scope>
    <source>
        <strain evidence="2 3">RC4-10-4</strain>
    </source>
</reference>
<comment type="caution">
    <text evidence="2">The sequence shown here is derived from an EMBL/GenBank/DDBJ whole genome shotgun (WGS) entry which is preliminary data.</text>
</comment>
<dbReference type="RefSeq" id="WP_131452197.1">
    <property type="nucleotide sequence ID" value="NZ_BMJK01000001.1"/>
</dbReference>
<evidence type="ECO:0000256" key="1">
    <source>
        <dbReference type="SAM" id="SignalP"/>
    </source>
</evidence>
<dbReference type="EMBL" id="WTYH01000001">
    <property type="protein sequence ID" value="MXO92866.1"/>
    <property type="molecule type" value="Genomic_DNA"/>
</dbReference>
<gene>
    <name evidence="2" type="ORF">GRI62_04490</name>
</gene>
<keyword evidence="1" id="KW-0732">Signal</keyword>
<dbReference type="OrthoDB" id="8478540at2"/>
<proteinExistence type="predicted"/>
<dbReference type="Proteomes" id="UP000460626">
    <property type="component" value="Unassembled WGS sequence"/>
</dbReference>
<keyword evidence="3" id="KW-1185">Reference proteome</keyword>
<feature type="chain" id="PRO_5032477954" description="YbjN domain-containing protein" evidence="1">
    <location>
        <begin position="24"/>
        <end position="185"/>
    </location>
</feature>
<sequence>MAGRFGMVAIAAACCLFAQPALAQQRPANSIDGTAIISSLGPDAVMPALAVATANQLVEARPDGTPFISATAMNGLVMQISFTSCDEGGQTGCLGMSIVSVWTAAEPEVQAQIAAAVRGFLIDHPLANAGQFDDGTPYFSRYVIADYGIAQGNLLSEFSNFVSGATDFHNMLAGIDGGLGAMPSS</sequence>
<name>A0A845A162_9SPHN</name>
<evidence type="ECO:0000313" key="2">
    <source>
        <dbReference type="EMBL" id="MXO92866.1"/>
    </source>
</evidence>
<evidence type="ECO:0008006" key="4">
    <source>
        <dbReference type="Google" id="ProtNLM"/>
    </source>
</evidence>